<reference evidence="2" key="1">
    <citation type="submission" date="2019-08" db="EMBL/GenBank/DDBJ databases">
        <authorList>
            <person name="Kucharzyk K."/>
            <person name="Murdoch R.W."/>
            <person name="Higgins S."/>
            <person name="Loffler F."/>
        </authorList>
    </citation>
    <scope>NUCLEOTIDE SEQUENCE</scope>
</reference>
<dbReference type="InterPro" id="IPR032485">
    <property type="entry name" value="LRP1-like_beta_prop"/>
</dbReference>
<comment type="caution">
    <text evidence="2">The sequence shown here is derived from an EMBL/GenBank/DDBJ whole genome shotgun (WGS) entry which is preliminary data.</text>
</comment>
<dbReference type="PANTHER" id="PTHR32256:SF17">
    <property type="entry name" value="EGF-LIKE DOMAIN-CONTAINING PROTEIN"/>
    <property type="match status" value="1"/>
</dbReference>
<organism evidence="2">
    <name type="scientific">bioreactor metagenome</name>
    <dbReference type="NCBI Taxonomy" id="1076179"/>
    <lineage>
        <taxon>unclassified sequences</taxon>
        <taxon>metagenomes</taxon>
        <taxon>ecological metagenomes</taxon>
    </lineage>
</organism>
<name>A0A644XEH9_9ZZZZ</name>
<dbReference type="Gene3D" id="2.120.10.30">
    <property type="entry name" value="TolB, C-terminal domain"/>
    <property type="match status" value="1"/>
</dbReference>
<dbReference type="InterPro" id="IPR053369">
    <property type="entry name" value="SrfA-induced_signal"/>
</dbReference>
<gene>
    <name evidence="2" type="ORF">SDC9_60863</name>
</gene>
<dbReference type="EMBL" id="VSSQ01002289">
    <property type="protein sequence ID" value="MPM14499.1"/>
    <property type="molecule type" value="Genomic_DNA"/>
</dbReference>
<dbReference type="InterPro" id="IPR011044">
    <property type="entry name" value="Quino_amine_DH_bsu"/>
</dbReference>
<dbReference type="SUPFAM" id="SSF50969">
    <property type="entry name" value="YVTN repeat-like/Quinoprotein amine dehydrogenase"/>
    <property type="match status" value="1"/>
</dbReference>
<dbReference type="AlphaFoldDB" id="A0A644XEH9"/>
<dbReference type="Pfam" id="PF16472">
    <property type="entry name" value="DUF5050"/>
    <property type="match status" value="1"/>
</dbReference>
<accession>A0A644XEH9</accession>
<dbReference type="InterPro" id="IPR011042">
    <property type="entry name" value="6-blade_b-propeller_TolB-like"/>
</dbReference>
<dbReference type="PROSITE" id="PS51257">
    <property type="entry name" value="PROKAR_LIPOPROTEIN"/>
    <property type="match status" value="1"/>
</dbReference>
<dbReference type="PANTHER" id="PTHR32256">
    <property type="match status" value="1"/>
</dbReference>
<feature type="domain" description="Prolow-density lipoprotein receptor-related protein 1-like beta-propeller" evidence="1">
    <location>
        <begin position="175"/>
        <end position="441"/>
    </location>
</feature>
<sequence>MEKTKKIFCLLCAVMLGCTLLACTPAADPAEPAVSAETAAPAVSDPVEAAATADELNALIEQYQAAGDFDGVYRAALKLAELEPQNAEAYLTAAGALLALNEQNEQEMKRILALGLTNAPESAEAITSWQDENGLGAAQKAAFVPDYTDVSQINTEGTTPGNLTNAMKRGYTWMGGLVTSQAGWVYFSRIDNGYALYKMRADGSELMALSSVHAVALNVAGDWLYFANVDDGKCPYRMRTDGTGLEKLADFSCGFLSVEGDWIYCDASTEEYFHLSKLKIDGSEETVLFDGPIIFCCVYDGYVYFDIKSMDEGGFLRIAIDGTGKQQLLTSMPSFYCIVNDRIYFTEESDPTLIKSMNLDGSDITEVYRANDTVVAVNISGKLLILAKGISYDNDGLTLSGAIQIVSLDTGEVVREWETTTEPLSVAEGLLFFTEDQENMAWSCINLETFETIPTK</sequence>
<evidence type="ECO:0000313" key="2">
    <source>
        <dbReference type="EMBL" id="MPM14499.1"/>
    </source>
</evidence>
<protein>
    <recommendedName>
        <fullName evidence="1">Prolow-density lipoprotein receptor-related protein 1-like beta-propeller domain-containing protein</fullName>
    </recommendedName>
</protein>
<evidence type="ECO:0000259" key="1">
    <source>
        <dbReference type="Pfam" id="PF16472"/>
    </source>
</evidence>
<proteinExistence type="predicted"/>